<comment type="subcellular location">
    <subcellularLocation>
        <location evidence="6">Mitochondrion inner membrane</location>
    </subcellularLocation>
</comment>
<dbReference type="Proteomes" id="UP000710432">
    <property type="component" value="Unassembled WGS sequence"/>
</dbReference>
<keyword evidence="6" id="KW-0999">Mitochondrion inner membrane</keyword>
<dbReference type="GO" id="GO:0071897">
    <property type="term" value="P:DNA biosynthetic process"/>
    <property type="evidence" value="ECO:0007669"/>
    <property type="project" value="UniProtKB-KW"/>
</dbReference>
<evidence type="ECO:0000256" key="4">
    <source>
        <dbReference type="ARBA" id="ARBA00046022"/>
    </source>
</evidence>
<comment type="function">
    <text evidence="5">In the plasma membrane, cooperates with CD86 to mediate CD86-signaling in B lymphocytes that regulates the level of IgG1 produced through the activation of distal signaling intermediates. Upon CD40 engagement, required to activate NF-kappa-B signaling pathway via phospholipase C and protein kinase C activation.</text>
</comment>
<comment type="caution">
    <text evidence="7">The sequence shown here is derived from an EMBL/GenBank/DDBJ whole genome shotgun (WGS) entry which is preliminary data.</text>
</comment>
<comment type="function">
    <text evidence="3">In the nucleus, acts as a transcription coregulator, enhances promoter binding by TP53, a transcription factor it activates, but reduces the promoter binding by E2F1, a transcription factor it represses. Interacts with STAT3 to affect IL17 secretion in T-helper Th17 cells.</text>
</comment>
<dbReference type="GO" id="GO:0005743">
    <property type="term" value="C:mitochondrial inner membrane"/>
    <property type="evidence" value="ECO:0007669"/>
    <property type="project" value="UniProtKB-SubCell"/>
</dbReference>
<accession>A0A8J6GGX1</accession>
<dbReference type="PANTHER" id="PTHR23222">
    <property type="entry name" value="PROHIBITIN"/>
    <property type="match status" value="1"/>
</dbReference>
<keyword evidence="6" id="KW-0472">Membrane</keyword>
<organism evidence="7 8">
    <name type="scientific">Microtus ochrogaster</name>
    <name type="common">Prairie vole</name>
    <dbReference type="NCBI Taxonomy" id="79684"/>
    <lineage>
        <taxon>Eukaryota</taxon>
        <taxon>Metazoa</taxon>
        <taxon>Chordata</taxon>
        <taxon>Craniata</taxon>
        <taxon>Vertebrata</taxon>
        <taxon>Euteleostomi</taxon>
        <taxon>Mammalia</taxon>
        <taxon>Eutheria</taxon>
        <taxon>Euarchontoglires</taxon>
        <taxon>Glires</taxon>
        <taxon>Rodentia</taxon>
        <taxon>Myomorpha</taxon>
        <taxon>Muroidea</taxon>
        <taxon>Cricetidae</taxon>
        <taxon>Arvicolinae</taxon>
        <taxon>Microtus</taxon>
    </lineage>
</organism>
<dbReference type="PANTHER" id="PTHR23222:SF0">
    <property type="entry name" value="PROHIBITIN 1"/>
    <property type="match status" value="1"/>
</dbReference>
<dbReference type="GO" id="GO:0007005">
    <property type="term" value="P:mitochondrion organization"/>
    <property type="evidence" value="ECO:0007669"/>
    <property type="project" value="TreeGrafter"/>
</dbReference>
<dbReference type="InterPro" id="IPR000163">
    <property type="entry name" value="Prohibitin"/>
</dbReference>
<evidence type="ECO:0000313" key="8">
    <source>
        <dbReference type="Proteomes" id="UP000710432"/>
    </source>
</evidence>
<keyword evidence="6" id="KW-0496">Mitochondrion</keyword>
<evidence type="ECO:0000256" key="3">
    <source>
        <dbReference type="ARBA" id="ARBA00045600"/>
    </source>
</evidence>
<reference evidence="7" key="1">
    <citation type="submission" date="2020-03" db="EMBL/GenBank/DDBJ databases">
        <title>Studies in the Genomics of Life Span.</title>
        <authorList>
            <person name="Glass D."/>
        </authorList>
    </citation>
    <scope>NUCLEOTIDE SEQUENCE</scope>
    <source>
        <strain evidence="7">LTLLF</strain>
        <tissue evidence="7">Muscle</tissue>
    </source>
</reference>
<name>A0A8J6GGX1_MICOH</name>
<keyword evidence="2" id="KW-0237">DNA synthesis</keyword>
<protein>
    <recommendedName>
        <fullName evidence="6">Prohibitin</fullName>
    </recommendedName>
</protein>
<comment type="similarity">
    <text evidence="1 6">Belongs to the prohibitin family.</text>
</comment>
<evidence type="ECO:0000256" key="2">
    <source>
        <dbReference type="ARBA" id="ARBA00022634"/>
    </source>
</evidence>
<proteinExistence type="inferred from homology"/>
<comment type="function">
    <text evidence="4">Protein with pleiotropic attributes mediated in a cell-compartment- and tissue-specific manner, which include the plasma membrane-associated cell signaling functions, mitochondrial chaperone, and transcriptional co-regulator of transcription factors in the nucleus. Plays a role in adipose tissue and glucose homeostasis in a sex-specific manner. Contributes to pulmonary vascular remodeling by accelerating proliferation of pulmonary arterial smooth muscle cells.</text>
</comment>
<evidence type="ECO:0000256" key="5">
    <source>
        <dbReference type="ARBA" id="ARBA00046138"/>
    </source>
</evidence>
<evidence type="ECO:0000256" key="1">
    <source>
        <dbReference type="ARBA" id="ARBA00009658"/>
    </source>
</evidence>
<evidence type="ECO:0000256" key="6">
    <source>
        <dbReference type="RuleBase" id="RU366048"/>
    </source>
</evidence>
<evidence type="ECO:0000313" key="7">
    <source>
        <dbReference type="EMBL" id="KAH0510620.1"/>
    </source>
</evidence>
<gene>
    <name evidence="7" type="ORF">LTLLF_154285</name>
</gene>
<sequence>MYQSSLVAKICRISISHYPSSSSRWPASFLIYTSESTRIMMSGAAIHHSREILKSVSDDLTERAPTFGLTLDDVSLTYLTFGKAFHRSSGSQKGGSAGSRGGQICVEKAGQQTKAAIIFAEGDSKAAGLIINSLAMAGDGLIELRKLEAAEDIAYQLSCSRNITYLPVGQSLLLQLTQ</sequence>
<dbReference type="AlphaFoldDB" id="A0A8J6GGX1"/>
<dbReference type="EMBL" id="JAATJU010022448">
    <property type="protein sequence ID" value="KAH0510620.1"/>
    <property type="molecule type" value="Genomic_DNA"/>
</dbReference>